<dbReference type="InterPro" id="IPR001650">
    <property type="entry name" value="Helicase_C-like"/>
</dbReference>
<proteinExistence type="inferred from homology"/>
<dbReference type="PROSITE" id="PS51194">
    <property type="entry name" value="HELICASE_CTER"/>
    <property type="match status" value="1"/>
</dbReference>
<evidence type="ECO:0000313" key="18">
    <source>
        <dbReference type="EMBL" id="PPK87537.1"/>
    </source>
</evidence>
<dbReference type="PANTHER" id="PTHR47964">
    <property type="entry name" value="ATP-DEPENDENT DNA HELICASE HOMOLOG RECG, CHLOROPLASTIC"/>
    <property type="match status" value="1"/>
</dbReference>
<feature type="domain" description="Helicase C-terminal" evidence="17">
    <location>
        <begin position="474"/>
        <end position="636"/>
    </location>
</feature>
<evidence type="ECO:0000256" key="11">
    <source>
        <dbReference type="ARBA" id="ARBA00023235"/>
    </source>
</evidence>
<keyword evidence="19" id="KW-1185">Reference proteome</keyword>
<comment type="catalytic activity">
    <reaction evidence="12 15">
        <text>Couples ATP hydrolysis with the unwinding of duplex DNA by translocating in the 3'-5' direction.</text>
        <dbReference type="EC" id="5.6.2.4"/>
    </reaction>
</comment>
<keyword evidence="6 15" id="KW-0347">Helicase</keyword>
<accession>A0A2S6I7Q9</accession>
<dbReference type="GO" id="GO:0016887">
    <property type="term" value="F:ATP hydrolysis activity"/>
    <property type="evidence" value="ECO:0007669"/>
    <property type="project" value="RHEA"/>
</dbReference>
<keyword evidence="3 15" id="KW-0547">Nucleotide-binding</keyword>
<dbReference type="InterPro" id="IPR004609">
    <property type="entry name" value="ATP-dep_DNA_helicase_RecG"/>
</dbReference>
<evidence type="ECO:0000256" key="10">
    <source>
        <dbReference type="ARBA" id="ARBA00023204"/>
    </source>
</evidence>
<dbReference type="Pfam" id="PF00270">
    <property type="entry name" value="DEAD"/>
    <property type="match status" value="1"/>
</dbReference>
<keyword evidence="5 15" id="KW-0378">Hydrolase</keyword>
<dbReference type="InterPro" id="IPR011545">
    <property type="entry name" value="DEAD/DEAH_box_helicase_dom"/>
</dbReference>
<dbReference type="GO" id="GO:0005524">
    <property type="term" value="F:ATP binding"/>
    <property type="evidence" value="ECO:0007669"/>
    <property type="project" value="UniProtKB-KW"/>
</dbReference>
<dbReference type="GO" id="GO:0003677">
    <property type="term" value="F:DNA binding"/>
    <property type="evidence" value="ECO:0007669"/>
    <property type="project" value="UniProtKB-KW"/>
</dbReference>
<evidence type="ECO:0000313" key="19">
    <source>
        <dbReference type="Proteomes" id="UP000237662"/>
    </source>
</evidence>
<reference evidence="18 19" key="1">
    <citation type="submission" date="2018-02" db="EMBL/GenBank/DDBJ databases">
        <title>Genomic Encyclopedia of Archaeal and Bacterial Type Strains, Phase II (KMG-II): from individual species to whole genera.</title>
        <authorList>
            <person name="Goeker M."/>
        </authorList>
    </citation>
    <scope>NUCLEOTIDE SEQUENCE [LARGE SCALE GENOMIC DNA]</scope>
    <source>
        <strain evidence="18 19">DSM 29526</strain>
    </source>
</reference>
<comment type="similarity">
    <text evidence="1 15">Belongs to the helicase family. RecG subfamily.</text>
</comment>
<protein>
    <recommendedName>
        <fullName evidence="2 15">ATP-dependent DNA helicase RecG</fullName>
        <ecNumber evidence="13 15">5.6.2.4</ecNumber>
    </recommendedName>
</protein>
<dbReference type="InterPro" id="IPR027417">
    <property type="entry name" value="P-loop_NTPase"/>
</dbReference>
<dbReference type="EC" id="5.6.2.4" evidence="13 15"/>
<dbReference type="GO" id="GO:0043138">
    <property type="term" value="F:3'-5' DNA helicase activity"/>
    <property type="evidence" value="ECO:0007669"/>
    <property type="project" value="UniProtKB-EC"/>
</dbReference>
<evidence type="ECO:0000256" key="13">
    <source>
        <dbReference type="ARBA" id="ARBA00034808"/>
    </source>
</evidence>
<evidence type="ECO:0000256" key="14">
    <source>
        <dbReference type="ARBA" id="ARBA00048988"/>
    </source>
</evidence>
<dbReference type="NCBIfam" id="NF008165">
    <property type="entry name" value="PRK10917.1-3"/>
    <property type="match status" value="1"/>
</dbReference>
<keyword evidence="9 15" id="KW-0233">DNA recombination</keyword>
<dbReference type="InterPro" id="IPR014001">
    <property type="entry name" value="Helicase_ATP-bd"/>
</dbReference>
<dbReference type="SUPFAM" id="SSF50249">
    <property type="entry name" value="Nucleic acid-binding proteins"/>
    <property type="match status" value="1"/>
</dbReference>
<dbReference type="SMART" id="SM00490">
    <property type="entry name" value="HELICc"/>
    <property type="match status" value="1"/>
</dbReference>
<dbReference type="InterPro" id="IPR047112">
    <property type="entry name" value="RecG/Mfd"/>
</dbReference>
<dbReference type="Pfam" id="PF17191">
    <property type="entry name" value="RecG_wedge"/>
    <property type="match status" value="1"/>
</dbReference>
<dbReference type="PANTHER" id="PTHR47964:SF1">
    <property type="entry name" value="ATP-DEPENDENT DNA HELICASE HOMOLOG RECG, CHLOROPLASTIC"/>
    <property type="match status" value="1"/>
</dbReference>
<keyword evidence="10 15" id="KW-0234">DNA repair</keyword>
<evidence type="ECO:0000259" key="17">
    <source>
        <dbReference type="PROSITE" id="PS51194"/>
    </source>
</evidence>
<dbReference type="InterPro" id="IPR012340">
    <property type="entry name" value="NA-bd_OB-fold"/>
</dbReference>
<dbReference type="Pfam" id="PF00271">
    <property type="entry name" value="Helicase_C"/>
    <property type="match status" value="1"/>
</dbReference>
<evidence type="ECO:0000256" key="6">
    <source>
        <dbReference type="ARBA" id="ARBA00022806"/>
    </source>
</evidence>
<feature type="domain" description="Helicase ATP-binding" evidence="16">
    <location>
        <begin position="292"/>
        <end position="455"/>
    </location>
</feature>
<evidence type="ECO:0000256" key="3">
    <source>
        <dbReference type="ARBA" id="ARBA00022741"/>
    </source>
</evidence>
<dbReference type="InterPro" id="IPR033454">
    <property type="entry name" value="RecG_wedge"/>
</dbReference>
<dbReference type="SUPFAM" id="SSF52540">
    <property type="entry name" value="P-loop containing nucleoside triphosphate hydrolases"/>
    <property type="match status" value="2"/>
</dbReference>
<dbReference type="GO" id="GO:0006310">
    <property type="term" value="P:DNA recombination"/>
    <property type="evidence" value="ECO:0007669"/>
    <property type="project" value="UniProtKB-UniRule"/>
</dbReference>
<evidence type="ECO:0000256" key="7">
    <source>
        <dbReference type="ARBA" id="ARBA00022840"/>
    </source>
</evidence>
<dbReference type="SMART" id="SM00487">
    <property type="entry name" value="DEXDc"/>
    <property type="match status" value="1"/>
</dbReference>
<dbReference type="OrthoDB" id="9804325at2"/>
<keyword evidence="4 15" id="KW-0227">DNA damage</keyword>
<dbReference type="NCBIfam" id="TIGR00643">
    <property type="entry name" value="recG"/>
    <property type="match status" value="1"/>
</dbReference>
<dbReference type="NCBIfam" id="NF008168">
    <property type="entry name" value="PRK10917.2-2"/>
    <property type="match status" value="1"/>
</dbReference>
<keyword evidence="8" id="KW-0238">DNA-binding</keyword>
<dbReference type="AlphaFoldDB" id="A0A2S6I7Q9"/>
<name>A0A2S6I7Q9_9BACT</name>
<dbReference type="InterPro" id="IPR045562">
    <property type="entry name" value="RecG_dom3_C"/>
</dbReference>
<dbReference type="Pfam" id="PF19833">
    <property type="entry name" value="RecG_dom3_C"/>
    <property type="match status" value="1"/>
</dbReference>
<dbReference type="EMBL" id="PTJC01000005">
    <property type="protein sequence ID" value="PPK87537.1"/>
    <property type="molecule type" value="Genomic_DNA"/>
</dbReference>
<dbReference type="Gene3D" id="2.40.50.140">
    <property type="entry name" value="Nucleic acid-binding proteins"/>
    <property type="match status" value="1"/>
</dbReference>
<organism evidence="18 19">
    <name type="scientific">Neolewinella xylanilytica</name>
    <dbReference type="NCBI Taxonomy" id="1514080"/>
    <lineage>
        <taxon>Bacteria</taxon>
        <taxon>Pseudomonadati</taxon>
        <taxon>Bacteroidota</taxon>
        <taxon>Saprospiria</taxon>
        <taxon>Saprospirales</taxon>
        <taxon>Lewinellaceae</taxon>
        <taxon>Neolewinella</taxon>
    </lineage>
</organism>
<dbReference type="Gene3D" id="3.40.50.300">
    <property type="entry name" value="P-loop containing nucleotide triphosphate hydrolases"/>
    <property type="match status" value="2"/>
</dbReference>
<comment type="function">
    <text evidence="15">Plays a critical role in recombination and DNA repair. Helps process Holliday junction intermediates to mature products by catalyzing branch migration. Has replication fork regression activity, unwinds stalled or blocked replication forks to make a HJ that can be resolved. Has a DNA unwinding activity characteristic of a DNA helicase with 3'-5' polarity.</text>
</comment>
<evidence type="ECO:0000256" key="12">
    <source>
        <dbReference type="ARBA" id="ARBA00034617"/>
    </source>
</evidence>
<comment type="caution">
    <text evidence="18">The sequence shown here is derived from an EMBL/GenBank/DDBJ whole genome shotgun (WGS) entry which is preliminary data.</text>
</comment>
<evidence type="ECO:0000256" key="8">
    <source>
        <dbReference type="ARBA" id="ARBA00023125"/>
    </source>
</evidence>
<keyword evidence="11" id="KW-0413">Isomerase</keyword>
<dbReference type="CDD" id="cd17992">
    <property type="entry name" value="DEXHc_RecG"/>
    <property type="match status" value="1"/>
</dbReference>
<evidence type="ECO:0000256" key="5">
    <source>
        <dbReference type="ARBA" id="ARBA00022801"/>
    </source>
</evidence>
<dbReference type="CDD" id="cd04488">
    <property type="entry name" value="RecG_wedge_OBF"/>
    <property type="match status" value="1"/>
</dbReference>
<dbReference type="RefSeq" id="WP_104418134.1">
    <property type="nucleotide sequence ID" value="NZ_PTJC01000005.1"/>
</dbReference>
<evidence type="ECO:0000256" key="9">
    <source>
        <dbReference type="ARBA" id="ARBA00023172"/>
    </source>
</evidence>
<evidence type="ECO:0000259" key="16">
    <source>
        <dbReference type="PROSITE" id="PS51192"/>
    </source>
</evidence>
<comment type="catalytic activity">
    <reaction evidence="14 15">
        <text>ATP + H2O = ADP + phosphate + H(+)</text>
        <dbReference type="Rhea" id="RHEA:13065"/>
        <dbReference type="ChEBI" id="CHEBI:15377"/>
        <dbReference type="ChEBI" id="CHEBI:15378"/>
        <dbReference type="ChEBI" id="CHEBI:30616"/>
        <dbReference type="ChEBI" id="CHEBI:43474"/>
        <dbReference type="ChEBI" id="CHEBI:456216"/>
        <dbReference type="EC" id="5.6.2.4"/>
    </reaction>
</comment>
<dbReference type="PROSITE" id="PS51192">
    <property type="entry name" value="HELICASE_ATP_BIND_1"/>
    <property type="match status" value="1"/>
</dbReference>
<evidence type="ECO:0000256" key="1">
    <source>
        <dbReference type="ARBA" id="ARBA00007504"/>
    </source>
</evidence>
<evidence type="ECO:0000256" key="2">
    <source>
        <dbReference type="ARBA" id="ARBA00017846"/>
    </source>
</evidence>
<keyword evidence="7 15" id="KW-0067">ATP-binding</keyword>
<evidence type="ECO:0000256" key="15">
    <source>
        <dbReference type="RuleBase" id="RU363016"/>
    </source>
</evidence>
<evidence type="ECO:0000256" key="4">
    <source>
        <dbReference type="ARBA" id="ARBA00022763"/>
    </source>
</evidence>
<dbReference type="Proteomes" id="UP000237662">
    <property type="component" value="Unassembled WGS sequence"/>
</dbReference>
<gene>
    <name evidence="18" type="ORF">CLV84_0480</name>
</gene>
<sequence>MVPSASKAGLLDRGIANLPGIGPAKAELLGKELMIFTLGDLLYSYPFRYVDRTQFHRIIDIMPDQGNVQVKGKLVNLVVKGENRKKRLVGRLRDDSGAALELVWFRGVNYLDRTFKIGEEYVCYGTVQEFNGRLSIAHPEMELANTGQSEAAATFEPVYASTEKLNKRGLDTRGRRKMIRGILDRLSEADLPEMLPAYLVQELRLISHSAAVRTIHLPGSQAELDAARRRLKFEELFLLQMRLIQLKVNREAKVAGYTFDQIGDRFNRFFHDHLPFQLTGAQKRVLREIRQDLGRGIQMNRLLQGDVGSGKTMVGLMTMLMALDNGFQACMMAPTEILAFQHYESIRAYLEGMDLTVAFLSGNVKGRARRAILEALAEGCIDILIGTHALIEPPVVFKNLGLAIIDEQHRFGVKQRAKLWKKNLPYPPHVLVMTATPIPRTLAMTAYGDLDVSIIDELPPGRTPIKTVHFTEHRRERVFGRIREEIDKGRQAYIVYPLIEENEKLDLLALEEAYDEMLHKFPRPAYQISVVHGKMKPEDKDYEMARFKNGETQIMMATTVIEVGVNVPNATIMVVVHTERFGLSQLHQLRGRVGRGAAESYCILLSSVKLSKESRQRINTMVETTDGFKIAEADLKLRGPGMIDGTQQSGILQMRIADLAQDGRILAVARERAKDLLQRDPNLRLEEHLLLRSYLDRHFSTVKGWSLIS</sequence>
<dbReference type="GO" id="GO:0006281">
    <property type="term" value="P:DNA repair"/>
    <property type="evidence" value="ECO:0007669"/>
    <property type="project" value="UniProtKB-UniRule"/>
</dbReference>